<reference evidence="4 7" key="3">
    <citation type="submission" date="2018-12" db="EMBL/GenBank/DDBJ databases">
        <authorList>
            <consortium name="Pathogen Informatics"/>
        </authorList>
    </citation>
    <scope>NUCLEOTIDE SEQUENCE [LARGE SCALE GENOMIC DNA]</scope>
    <source>
        <strain evidence="4 7">NCTC9695</strain>
    </source>
</reference>
<reference evidence="3 6" key="2">
    <citation type="submission" date="2018-06" db="EMBL/GenBank/DDBJ databases">
        <authorList>
            <consortium name="Pathogen Informatics"/>
            <person name="Doyle S."/>
        </authorList>
    </citation>
    <scope>NUCLEOTIDE SEQUENCE [LARGE SCALE GENOMIC DNA]</scope>
    <source>
        <strain evidence="3 6">NCTC8684</strain>
    </source>
</reference>
<evidence type="ECO:0000256" key="1">
    <source>
        <dbReference type="SAM" id="MobiDB-lite"/>
    </source>
</evidence>
<accession>A0A202B8G4</accession>
<dbReference type="Proteomes" id="UP000254029">
    <property type="component" value="Unassembled WGS sequence"/>
</dbReference>
<evidence type="ECO:0000313" key="5">
    <source>
        <dbReference type="Proteomes" id="UP000196342"/>
    </source>
</evidence>
<feature type="region of interest" description="Disordered" evidence="1">
    <location>
        <begin position="30"/>
        <end position="71"/>
    </location>
</feature>
<dbReference type="EMBL" id="LR134182">
    <property type="protein sequence ID" value="VEB42763.1"/>
    <property type="molecule type" value="Genomic_DNA"/>
</dbReference>
<dbReference type="Proteomes" id="UP000196342">
    <property type="component" value="Unassembled WGS sequence"/>
</dbReference>
<evidence type="ECO:0000313" key="4">
    <source>
        <dbReference type="EMBL" id="VEB42763.1"/>
    </source>
</evidence>
<proteinExistence type="predicted"/>
<reference evidence="2 5" key="1">
    <citation type="submission" date="2017-05" db="EMBL/GenBank/DDBJ databases">
        <title>Chromobacterium violaceum GHPS1 isolated from Hydrocarbon polluted soil in French Guiana display an awesome secondary metabolite arsenal and a battery of drug and heavy-metal-resistance and detoxification of xenobiotics proteins.</title>
        <authorList>
            <person name="Belbahri L."/>
        </authorList>
    </citation>
    <scope>NUCLEOTIDE SEQUENCE [LARGE SCALE GENOMIC DNA]</scope>
    <source>
        <strain evidence="2 5">GHPS1</strain>
    </source>
</reference>
<feature type="compositionally biased region" description="Low complexity" evidence="1">
    <location>
        <begin position="32"/>
        <end position="42"/>
    </location>
</feature>
<feature type="compositionally biased region" description="Polar residues" evidence="1">
    <location>
        <begin position="47"/>
        <end position="63"/>
    </location>
</feature>
<name>A0A1R0M7F3_CHRVL</name>
<evidence type="ECO:0000313" key="2">
    <source>
        <dbReference type="EMBL" id="OVE47729.1"/>
    </source>
</evidence>
<keyword evidence="5" id="KW-1185">Reference proteome</keyword>
<dbReference type="Proteomes" id="UP000275777">
    <property type="component" value="Chromosome"/>
</dbReference>
<evidence type="ECO:0000313" key="7">
    <source>
        <dbReference type="Proteomes" id="UP000275777"/>
    </source>
</evidence>
<evidence type="ECO:0000313" key="6">
    <source>
        <dbReference type="Proteomes" id="UP000254029"/>
    </source>
</evidence>
<organism evidence="2 5">
    <name type="scientific">Chromobacterium violaceum</name>
    <dbReference type="NCBI Taxonomy" id="536"/>
    <lineage>
        <taxon>Bacteria</taxon>
        <taxon>Pseudomonadati</taxon>
        <taxon>Pseudomonadota</taxon>
        <taxon>Betaproteobacteria</taxon>
        <taxon>Neisseriales</taxon>
        <taxon>Chromobacteriaceae</taxon>
        <taxon>Chromobacterium</taxon>
    </lineage>
</organism>
<sequence>MSTTAYYLLRKSVSGRRPLVADAGAHALSVQAAPPDDAPAAPGSIEITRQSQLQPAQAMQTPQAEPAVKTA</sequence>
<gene>
    <name evidence="2" type="ORF">CBW21_13825</name>
    <name evidence="3" type="ORF">NCTC8684_01650</name>
    <name evidence="4" type="ORF">NCTC9695_03214</name>
</gene>
<protein>
    <submittedName>
        <fullName evidence="2">Uncharacterized protein</fullName>
    </submittedName>
</protein>
<dbReference type="EMBL" id="NHOO01000010">
    <property type="protein sequence ID" value="OVE47729.1"/>
    <property type="molecule type" value="Genomic_DNA"/>
</dbReference>
<dbReference type="EMBL" id="UIGR01000001">
    <property type="protein sequence ID" value="SUX32570.1"/>
    <property type="molecule type" value="Genomic_DNA"/>
</dbReference>
<dbReference type="AlphaFoldDB" id="A0A1R0M7F3"/>
<dbReference type="RefSeq" id="WP_043596105.1">
    <property type="nucleotide sequence ID" value="NZ_CP024028.1"/>
</dbReference>
<evidence type="ECO:0000313" key="3">
    <source>
        <dbReference type="EMBL" id="SUX32570.1"/>
    </source>
</evidence>
<accession>A0A1R0M7F3</accession>